<name>A0ABD1FW28_SALDI</name>
<gene>
    <name evidence="1" type="ORF">AAHA92_31249</name>
</gene>
<dbReference type="Proteomes" id="UP001567538">
    <property type="component" value="Unassembled WGS sequence"/>
</dbReference>
<dbReference type="AlphaFoldDB" id="A0ABD1FW28"/>
<organism evidence="1 2">
    <name type="scientific">Salvia divinorum</name>
    <name type="common">Maria pastora</name>
    <name type="synonym">Diviner's sage</name>
    <dbReference type="NCBI Taxonomy" id="28513"/>
    <lineage>
        <taxon>Eukaryota</taxon>
        <taxon>Viridiplantae</taxon>
        <taxon>Streptophyta</taxon>
        <taxon>Embryophyta</taxon>
        <taxon>Tracheophyta</taxon>
        <taxon>Spermatophyta</taxon>
        <taxon>Magnoliopsida</taxon>
        <taxon>eudicotyledons</taxon>
        <taxon>Gunneridae</taxon>
        <taxon>Pentapetalae</taxon>
        <taxon>asterids</taxon>
        <taxon>lamiids</taxon>
        <taxon>Lamiales</taxon>
        <taxon>Lamiaceae</taxon>
        <taxon>Nepetoideae</taxon>
        <taxon>Mentheae</taxon>
        <taxon>Salviinae</taxon>
        <taxon>Salvia</taxon>
        <taxon>Salvia subgen. Calosphace</taxon>
    </lineage>
</organism>
<proteinExistence type="predicted"/>
<protein>
    <submittedName>
        <fullName evidence="1">Uncharacterized protein</fullName>
    </submittedName>
</protein>
<keyword evidence="2" id="KW-1185">Reference proteome</keyword>
<reference evidence="1 2" key="1">
    <citation type="submission" date="2024-06" db="EMBL/GenBank/DDBJ databases">
        <title>A chromosome level genome sequence of Diviner's sage (Salvia divinorum).</title>
        <authorList>
            <person name="Ford S.A."/>
            <person name="Ro D.-K."/>
            <person name="Ness R.W."/>
            <person name="Phillips M.A."/>
        </authorList>
    </citation>
    <scope>NUCLEOTIDE SEQUENCE [LARGE SCALE GENOMIC DNA]</scope>
    <source>
        <strain evidence="1">SAF-2024a</strain>
        <tissue evidence="1">Leaf</tissue>
    </source>
</reference>
<sequence length="64" mass="7141">MKFTAQAGNSRKALSTIDSNVAQVHKRGVLTVKNTAFQKHPVAPLQRPVTRKFAAQLASKRRRK</sequence>
<evidence type="ECO:0000313" key="2">
    <source>
        <dbReference type="Proteomes" id="UP001567538"/>
    </source>
</evidence>
<evidence type="ECO:0000313" key="1">
    <source>
        <dbReference type="EMBL" id="KAL1535164.1"/>
    </source>
</evidence>
<accession>A0ABD1FW28</accession>
<dbReference type="EMBL" id="JBEAFC010000012">
    <property type="protein sequence ID" value="KAL1535164.1"/>
    <property type="molecule type" value="Genomic_DNA"/>
</dbReference>
<comment type="caution">
    <text evidence="1">The sequence shown here is derived from an EMBL/GenBank/DDBJ whole genome shotgun (WGS) entry which is preliminary data.</text>
</comment>